<name>A0A265UUY3_9FLAO</name>
<sequence>MAMRKFILKTVLYIVLILLIVEVIVRALHLYTEDPPRFIDEYGVEKRVPNNKGYAVTGNRNQNYSKFSINDAGFNSHRQFTPTAGKFEIAIVGDSFIEGFHQDYYNSIGKKIEDKLKNVEVYEYGYAGYDLANQMHLVSAYKEDFDKIDEIILYLNYESDLERGDYEPNYDRIKMLKSTPFKIRDNIKILAYGSKIGVLEPLKRLVTGKSFEEPNKGYKTNEVEGISTEEQKVIDLQRIQNFKSLINLYGFDKTKTSLLLDSRKTSQAFLEFCKNNDIHYIDFAQEFKNSKRSTILIYDWHWNNHGRELIAKVIASYIQAKRKDSSLD</sequence>
<keyword evidence="2" id="KW-1185">Reference proteome</keyword>
<evidence type="ECO:0000313" key="2">
    <source>
        <dbReference type="Proteomes" id="UP000216840"/>
    </source>
</evidence>
<organism evidence="1 2">
    <name type="scientific">Winogradskyella aurantia</name>
    <dbReference type="NCBI Taxonomy" id="1915063"/>
    <lineage>
        <taxon>Bacteria</taxon>
        <taxon>Pseudomonadati</taxon>
        <taxon>Bacteroidota</taxon>
        <taxon>Flavobacteriia</taxon>
        <taxon>Flavobacteriales</taxon>
        <taxon>Flavobacteriaceae</taxon>
        <taxon>Winogradskyella</taxon>
    </lineage>
</organism>
<gene>
    <name evidence="1" type="ORF">CA834_06470</name>
</gene>
<comment type="caution">
    <text evidence="1">The sequence shown here is derived from an EMBL/GenBank/DDBJ whole genome shotgun (WGS) entry which is preliminary data.</text>
</comment>
<dbReference type="Gene3D" id="3.40.50.1110">
    <property type="entry name" value="SGNH hydrolase"/>
    <property type="match status" value="1"/>
</dbReference>
<dbReference type="EMBL" id="NGJN01000003">
    <property type="protein sequence ID" value="OZV69100.1"/>
    <property type="molecule type" value="Genomic_DNA"/>
</dbReference>
<dbReference type="AlphaFoldDB" id="A0A265UUY3"/>
<reference evidence="1 2" key="1">
    <citation type="submission" date="2017-05" db="EMBL/GenBank/DDBJ databases">
        <title>The draft genome sequence of Idiomarina salinarum WNB302.</title>
        <authorList>
            <person name="Sun Y."/>
            <person name="Chen B."/>
            <person name="Du Z."/>
        </authorList>
    </citation>
    <scope>NUCLEOTIDE SEQUENCE [LARGE SCALE GENOMIC DNA]</scope>
    <source>
        <strain evidence="1 2">WNB302</strain>
    </source>
</reference>
<dbReference type="GO" id="GO:0016788">
    <property type="term" value="F:hydrolase activity, acting on ester bonds"/>
    <property type="evidence" value="ECO:0007669"/>
    <property type="project" value="UniProtKB-ARBA"/>
</dbReference>
<dbReference type="InterPro" id="IPR036514">
    <property type="entry name" value="SGNH_hydro_sf"/>
</dbReference>
<accession>A0A265UUY3</accession>
<dbReference type="Proteomes" id="UP000216840">
    <property type="component" value="Unassembled WGS sequence"/>
</dbReference>
<proteinExistence type="predicted"/>
<dbReference type="SUPFAM" id="SSF52266">
    <property type="entry name" value="SGNH hydrolase"/>
    <property type="match status" value="1"/>
</dbReference>
<evidence type="ECO:0000313" key="1">
    <source>
        <dbReference type="EMBL" id="OZV69100.1"/>
    </source>
</evidence>
<protein>
    <submittedName>
        <fullName evidence="1">Uncharacterized protein</fullName>
    </submittedName>
</protein>